<dbReference type="AlphaFoldDB" id="A0A2H9VPQ8"/>
<organism evidence="1 2">
    <name type="scientific">Mucilaginibacter auburnensis</name>
    <dbReference type="NCBI Taxonomy" id="1457233"/>
    <lineage>
        <taxon>Bacteria</taxon>
        <taxon>Pseudomonadati</taxon>
        <taxon>Bacteroidota</taxon>
        <taxon>Sphingobacteriia</taxon>
        <taxon>Sphingobacteriales</taxon>
        <taxon>Sphingobacteriaceae</taxon>
        <taxon>Mucilaginibacter</taxon>
    </lineage>
</organism>
<evidence type="ECO:0000313" key="2">
    <source>
        <dbReference type="Proteomes" id="UP000242687"/>
    </source>
</evidence>
<protein>
    <recommendedName>
        <fullName evidence="3">DUF922 domain-containing protein</fullName>
    </recommendedName>
</protein>
<dbReference type="Proteomes" id="UP000242687">
    <property type="component" value="Unassembled WGS sequence"/>
</dbReference>
<dbReference type="Pfam" id="PF06037">
    <property type="entry name" value="DUF922"/>
    <property type="match status" value="1"/>
</dbReference>
<dbReference type="RefSeq" id="WP_157799208.1">
    <property type="nucleotide sequence ID" value="NZ_PGFJ01000002.1"/>
</dbReference>
<dbReference type="InterPro" id="IPR010321">
    <property type="entry name" value="DUF922"/>
</dbReference>
<reference evidence="1 2" key="1">
    <citation type="submission" date="2017-11" db="EMBL/GenBank/DDBJ databases">
        <title>Genomic Encyclopedia of Archaeal and Bacterial Type Strains, Phase II (KMG-II): From Individual Species to Whole Genera.</title>
        <authorList>
            <person name="Goeker M."/>
        </authorList>
    </citation>
    <scope>NUCLEOTIDE SEQUENCE [LARGE SCALE GENOMIC DNA]</scope>
    <source>
        <strain evidence="1 2">DSM 28175</strain>
    </source>
</reference>
<dbReference type="EMBL" id="PGFJ01000002">
    <property type="protein sequence ID" value="PJJ80307.1"/>
    <property type="molecule type" value="Genomic_DNA"/>
</dbReference>
<dbReference type="OrthoDB" id="5431540at2"/>
<evidence type="ECO:0008006" key="3">
    <source>
        <dbReference type="Google" id="ProtNLM"/>
    </source>
</evidence>
<keyword evidence="2" id="KW-1185">Reference proteome</keyword>
<evidence type="ECO:0000313" key="1">
    <source>
        <dbReference type="EMBL" id="PJJ80307.1"/>
    </source>
</evidence>
<comment type="caution">
    <text evidence="1">The sequence shown here is derived from an EMBL/GenBank/DDBJ whole genome shotgun (WGS) entry which is preliminary data.</text>
</comment>
<gene>
    <name evidence="1" type="ORF">CLV57_3457</name>
</gene>
<proteinExistence type="predicted"/>
<name>A0A2H9VPQ8_9SPHI</name>
<accession>A0A2H9VPQ8</accession>
<sequence length="187" mass="21896">MRGGIVRMALAIALMIIVGNKAKAQGFHQLTPSDFQGVPRPRMMGHVAYTNCTIDFSYRAYPDRGGYYSLYATVNLLINRDRCWLDTRNIISKAMMDEVLNHEQGHYLIAYLEQQELLRQINRTRFTANYKAEAMRLFDTIDAKYKQLNTEYETGTQHMQNRAQQRSWDDYFKKRLDNPPPLAQNNY</sequence>